<evidence type="ECO:0000256" key="3">
    <source>
        <dbReference type="ARBA" id="ARBA00002284"/>
    </source>
</evidence>
<dbReference type="NCBIfam" id="TIGR00505">
    <property type="entry name" value="ribA"/>
    <property type="match status" value="1"/>
</dbReference>
<feature type="binding site" evidence="19">
    <location>
        <position position="277"/>
    </location>
    <ligand>
        <name>Zn(2+)</name>
        <dbReference type="ChEBI" id="CHEBI:29105"/>
        <note>catalytic</note>
    </ligand>
</feature>
<keyword evidence="9 19" id="KW-0547">Nucleotide-binding</keyword>
<feature type="binding site" evidence="19">
    <location>
        <position position="42"/>
    </location>
    <ligand>
        <name>D-ribulose 5-phosphate</name>
        <dbReference type="ChEBI" id="CHEBI:58121"/>
    </ligand>
</feature>
<feature type="active site" description="Nucleophile; for GTP cyclohydrolase activity" evidence="19">
    <location>
        <position position="340"/>
    </location>
</feature>
<feature type="binding site" evidence="19">
    <location>
        <position position="279"/>
    </location>
    <ligand>
        <name>Zn(2+)</name>
        <dbReference type="ChEBI" id="CHEBI:29105"/>
        <note>catalytic</note>
    </ligand>
</feature>
<feature type="site" description="Essential for DHBP synthase activity" evidence="19">
    <location>
        <position position="173"/>
    </location>
</feature>
<proteinExistence type="inferred from homology"/>
<keyword evidence="12 19" id="KW-0460">Magnesium</keyword>
<evidence type="ECO:0000256" key="19">
    <source>
        <dbReference type="HAMAP-Rule" id="MF_01283"/>
    </source>
</evidence>
<dbReference type="HAMAP" id="MF_00180">
    <property type="entry name" value="RibB"/>
    <property type="match status" value="1"/>
</dbReference>
<dbReference type="EMBL" id="CP016808">
    <property type="protein sequence ID" value="ANY68812.1"/>
    <property type="molecule type" value="Genomic_DNA"/>
</dbReference>
<keyword evidence="10 19" id="KW-0378">Hydrolase</keyword>
<feature type="binding site" evidence="19">
    <location>
        <position position="326"/>
    </location>
    <ligand>
        <name>GTP</name>
        <dbReference type="ChEBI" id="CHEBI:37565"/>
    </ligand>
</feature>
<dbReference type="InterPro" id="IPR016299">
    <property type="entry name" value="Riboflavin_synth_RibBA"/>
</dbReference>
<evidence type="ECO:0000256" key="17">
    <source>
        <dbReference type="ARBA" id="ARBA00043932"/>
    </source>
</evidence>
<keyword evidence="14 19" id="KW-0464">Manganese</keyword>
<evidence type="ECO:0000256" key="4">
    <source>
        <dbReference type="ARBA" id="ARBA00004853"/>
    </source>
</evidence>
<feature type="binding site" evidence="19">
    <location>
        <begin position="37"/>
        <end position="38"/>
    </location>
    <ligand>
        <name>D-ribulose 5-phosphate</name>
        <dbReference type="ChEBI" id="CHEBI:58121"/>
    </ligand>
</feature>
<feature type="binding site" evidence="19">
    <location>
        <begin position="261"/>
        <end position="265"/>
    </location>
    <ligand>
        <name>GTP</name>
        <dbReference type="ChEBI" id="CHEBI:37565"/>
    </ligand>
</feature>
<dbReference type="HAMAP" id="MF_00179">
    <property type="entry name" value="RibA"/>
    <property type="match status" value="1"/>
</dbReference>
<protein>
    <recommendedName>
        <fullName evidence="19">Riboflavin biosynthesis protein RibBA</fullName>
    </recommendedName>
    <domain>
        <recommendedName>
            <fullName evidence="19">3,4-dihydroxy-2-butanone 4-phosphate synthase</fullName>
            <shortName evidence="19">DHBP synthase</shortName>
            <ecNumber evidence="19">4.1.99.12</ecNumber>
        </recommendedName>
    </domain>
    <domain>
        <recommendedName>
            <fullName evidence="19">GTP cyclohydrolase-2</fullName>
            <ecNumber evidence="19">3.5.4.25</ecNumber>
        </recommendedName>
        <alternativeName>
            <fullName evidence="19">GTP cyclohydrolase II</fullName>
        </alternativeName>
    </domain>
</protein>
<comment type="function">
    <text evidence="17 19">Catalyzes the conversion of GTP to 2,5-diamino-6-ribosylamino-4(3H)-pyrimidinone 5'-phosphate (DARP), formate and pyrophosphate.</text>
</comment>
<evidence type="ECO:0000256" key="14">
    <source>
        <dbReference type="ARBA" id="ARBA00023211"/>
    </source>
</evidence>
<dbReference type="GO" id="GO:0008270">
    <property type="term" value="F:zinc ion binding"/>
    <property type="evidence" value="ECO:0007669"/>
    <property type="project" value="UniProtKB-UniRule"/>
</dbReference>
<dbReference type="InterPro" id="IPR032677">
    <property type="entry name" value="GTP_cyclohydro_II"/>
</dbReference>
<evidence type="ECO:0000256" key="2">
    <source>
        <dbReference type="ARBA" id="ARBA00001936"/>
    </source>
</evidence>
<dbReference type="GO" id="GO:0030145">
    <property type="term" value="F:manganese ion binding"/>
    <property type="evidence" value="ECO:0007669"/>
    <property type="project" value="UniProtKB-UniRule"/>
</dbReference>
<dbReference type="InterPro" id="IPR036144">
    <property type="entry name" value="RibA-like_sf"/>
</dbReference>
<accession>A0A1B2DM79</accession>
<evidence type="ECO:0000256" key="15">
    <source>
        <dbReference type="ARBA" id="ARBA00023239"/>
    </source>
</evidence>
<dbReference type="FunFam" id="3.90.870.10:FF:000001">
    <property type="entry name" value="Riboflavin biosynthesis protein RibBA"/>
    <property type="match status" value="1"/>
</dbReference>
<comment type="similarity">
    <text evidence="6 19">In the N-terminal section; belongs to the DHBP synthase family.</text>
</comment>
<evidence type="ECO:0000256" key="9">
    <source>
        <dbReference type="ARBA" id="ARBA00022741"/>
    </source>
</evidence>
<dbReference type="Gene3D" id="3.40.50.10990">
    <property type="entry name" value="GTP cyclohydrolase II"/>
    <property type="match status" value="1"/>
</dbReference>
<keyword evidence="11 19" id="KW-0862">Zinc</keyword>
<feature type="region of interest" description="DHBP synthase" evidence="19">
    <location>
        <begin position="1"/>
        <end position="210"/>
    </location>
</feature>
<feature type="region of interest" description="GTP cyclohydrolase II" evidence="19">
    <location>
        <begin position="211"/>
        <end position="416"/>
    </location>
</feature>
<feature type="binding site" evidence="19">
    <location>
        <position position="38"/>
    </location>
    <ligand>
        <name>Mg(2+)</name>
        <dbReference type="ChEBI" id="CHEBI:18420"/>
        <label>1</label>
    </ligand>
</feature>
<keyword evidence="7 19" id="KW-0686">Riboflavin biosynthesis</keyword>
<gene>
    <name evidence="19" type="primary">ribBA</name>
    <name evidence="21" type="ORF">BBD42_21810</name>
</gene>
<dbReference type="SUPFAM" id="SSF55821">
    <property type="entry name" value="YrdC/RibB"/>
    <property type="match status" value="1"/>
</dbReference>
<dbReference type="Pfam" id="PF00925">
    <property type="entry name" value="GTP_cyclohydro2"/>
    <property type="match status" value="1"/>
</dbReference>
<feature type="binding site" evidence="19">
    <location>
        <position position="282"/>
    </location>
    <ligand>
        <name>GTP</name>
        <dbReference type="ChEBI" id="CHEBI:37565"/>
    </ligand>
</feature>
<keyword evidence="16 19" id="KW-0511">Multifunctional enzyme</keyword>
<comment type="cofactor">
    <cofactor evidence="2">
        <name>Mn(2+)</name>
        <dbReference type="ChEBI" id="CHEBI:29035"/>
    </cofactor>
</comment>
<dbReference type="InterPro" id="IPR000422">
    <property type="entry name" value="DHBP_synthase_RibB"/>
</dbReference>
<dbReference type="InterPro" id="IPR000926">
    <property type="entry name" value="RibA"/>
</dbReference>
<dbReference type="PANTHER" id="PTHR21327:SF18">
    <property type="entry name" value="3,4-DIHYDROXY-2-BUTANONE 4-PHOSPHATE SYNTHASE"/>
    <property type="match status" value="1"/>
</dbReference>
<feature type="binding site" evidence="19">
    <location>
        <position position="366"/>
    </location>
    <ligand>
        <name>GTP</name>
        <dbReference type="ChEBI" id="CHEBI:37565"/>
    </ligand>
</feature>
<dbReference type="GO" id="GO:0009231">
    <property type="term" value="P:riboflavin biosynthetic process"/>
    <property type="evidence" value="ECO:0007669"/>
    <property type="project" value="UniProtKB-UniRule"/>
</dbReference>
<feature type="binding site" evidence="19">
    <location>
        <position position="361"/>
    </location>
    <ligand>
        <name>GTP</name>
        <dbReference type="ChEBI" id="CHEBI:37565"/>
    </ligand>
</feature>
<dbReference type="GO" id="GO:0000287">
    <property type="term" value="F:magnesium ion binding"/>
    <property type="evidence" value="ECO:0007669"/>
    <property type="project" value="UniProtKB-UniRule"/>
</dbReference>
<dbReference type="AlphaFoldDB" id="A0A1B2DM79"/>
<comment type="function">
    <text evidence="3 19">Catalyzes the conversion of D-ribulose 5-phosphate to formate and 3,4-dihydroxy-2-butanone 4-phosphate.</text>
</comment>
<dbReference type="GO" id="GO:0005525">
    <property type="term" value="F:GTP binding"/>
    <property type="evidence" value="ECO:0007669"/>
    <property type="project" value="UniProtKB-KW"/>
</dbReference>
<dbReference type="EC" id="4.1.99.12" evidence="19"/>
<reference evidence="21" key="1">
    <citation type="submission" date="2016-08" db="EMBL/GenBank/DDBJ databases">
        <title>Complete Genome Seqeunce of Paenibacillus sp. BIHB 4019 from tea rhizoplane.</title>
        <authorList>
            <person name="Thakur R."/>
            <person name="Swarnkar M.K."/>
            <person name="Gulati A."/>
        </authorList>
    </citation>
    <scope>NUCLEOTIDE SEQUENCE [LARGE SCALE GENOMIC DNA]</scope>
    <source>
        <strain evidence="21">BIHB4019</strain>
    </source>
</reference>
<dbReference type="GO" id="GO:0008686">
    <property type="term" value="F:3,4-dihydroxy-2-butanone-4-phosphate synthase activity"/>
    <property type="evidence" value="ECO:0007669"/>
    <property type="project" value="UniProtKB-UniRule"/>
</dbReference>
<evidence type="ECO:0000256" key="5">
    <source>
        <dbReference type="ARBA" id="ARBA00004904"/>
    </source>
</evidence>
<organism evidence="21">
    <name type="scientific">Paenibacillus sp. BIHB 4019</name>
    <dbReference type="NCBI Taxonomy" id="1870819"/>
    <lineage>
        <taxon>Bacteria</taxon>
        <taxon>Bacillati</taxon>
        <taxon>Bacillota</taxon>
        <taxon>Bacilli</taxon>
        <taxon>Bacillales</taxon>
        <taxon>Paenibacillaceae</taxon>
        <taxon>Paenibacillus</taxon>
    </lineage>
</organism>
<dbReference type="RefSeq" id="WP_099519901.1">
    <property type="nucleotide sequence ID" value="NZ_CP016808.1"/>
</dbReference>
<feature type="binding site" evidence="19">
    <location>
        <position position="266"/>
    </location>
    <ligand>
        <name>Zn(2+)</name>
        <dbReference type="ChEBI" id="CHEBI:29105"/>
        <note>catalytic</note>
    </ligand>
</feature>
<evidence type="ECO:0000256" key="7">
    <source>
        <dbReference type="ARBA" id="ARBA00022619"/>
    </source>
</evidence>
<sequence length="416" mass="46078">MGQQDQPLEKSLFNTIEEALEDLLLGKPVIVVDDEDRENEGDLIALASMATPEVINFMITKARGLVCVPITAERAEQLELPPMVARNTDFHGTAFTVSVDHISTTTGISAHERSETVKSLIDPNTKAADFRKPGHIFPLIAKDGGVLRRAGHTEAGIDLALMCGSEPAAVICEVINEDGTMARLPDLVAFKHEHDLKLITIQELIIYRNAKEKLVERVVEVNMPTDFGDFKAIGFTNEVDGKEHVAFVKGEIDPETPLLVRVHSECLTGDVFHSHRCDCGPQLAAALTQIEEAGNGVLLYMRQEGRGIGLINKLKAYVLQEQGLDTVDANLQLGFAPDLRDYGIGAQILRDLGIRKMRLLTNNPRKIKGLEGYGLEVTERVPIQMEANKDNDRYLRTKQAKLGHLFDFQDQNQEQQ</sequence>
<dbReference type="EC" id="3.5.4.25" evidence="19"/>
<comment type="catalytic activity">
    <reaction evidence="18 19">
        <text>GTP + 4 H2O = 2,5-diamino-6-hydroxy-4-(5-phosphoribosylamino)-pyrimidine + formate + 2 phosphate + 3 H(+)</text>
        <dbReference type="Rhea" id="RHEA:23704"/>
        <dbReference type="ChEBI" id="CHEBI:15377"/>
        <dbReference type="ChEBI" id="CHEBI:15378"/>
        <dbReference type="ChEBI" id="CHEBI:15740"/>
        <dbReference type="ChEBI" id="CHEBI:37565"/>
        <dbReference type="ChEBI" id="CHEBI:43474"/>
        <dbReference type="ChEBI" id="CHEBI:58614"/>
        <dbReference type="EC" id="3.5.4.25"/>
    </reaction>
</comment>
<comment type="cofactor">
    <cofactor evidence="19">
        <name>Zn(2+)</name>
        <dbReference type="ChEBI" id="CHEBI:29105"/>
    </cofactor>
    <text evidence="19">Binds 1 zinc ion per subunit.</text>
</comment>
<feature type="active site" description="Proton acceptor; for GTP cyclohydrolase activity" evidence="19">
    <location>
        <position position="338"/>
    </location>
</feature>
<feature type="site" description="Essential for DHBP synthase activity" evidence="19">
    <location>
        <position position="135"/>
    </location>
</feature>
<dbReference type="Gene3D" id="3.90.870.10">
    <property type="entry name" value="DHBP synthase"/>
    <property type="match status" value="1"/>
</dbReference>
<evidence type="ECO:0000256" key="13">
    <source>
        <dbReference type="ARBA" id="ARBA00023134"/>
    </source>
</evidence>
<feature type="binding site" evidence="19">
    <location>
        <position position="38"/>
    </location>
    <ligand>
        <name>Mg(2+)</name>
        <dbReference type="ChEBI" id="CHEBI:18420"/>
        <label>2</label>
    </ligand>
</feature>
<dbReference type="NCBIfam" id="NF006803">
    <property type="entry name" value="PRK09311.1"/>
    <property type="match status" value="1"/>
</dbReference>
<dbReference type="PIRSF" id="PIRSF001259">
    <property type="entry name" value="RibA"/>
    <property type="match status" value="1"/>
</dbReference>
<dbReference type="InterPro" id="IPR017945">
    <property type="entry name" value="DHBP_synth_RibB-like_a/b_dom"/>
</dbReference>
<evidence type="ECO:0000256" key="8">
    <source>
        <dbReference type="ARBA" id="ARBA00022723"/>
    </source>
</evidence>
<comment type="pathway">
    <text evidence="4 19">Cofactor biosynthesis; riboflavin biosynthesis; 5-amino-6-(D-ribitylamino)uracil from GTP: step 1/4.</text>
</comment>
<keyword evidence="15 19" id="KW-0456">Lyase</keyword>
<keyword evidence="13 19" id="KW-0342">GTP-binding</keyword>
<dbReference type="HAMAP" id="MF_01283">
    <property type="entry name" value="RibBA"/>
    <property type="match status" value="1"/>
</dbReference>
<name>A0A1B2DM79_9BACL</name>
<dbReference type="CDD" id="cd00641">
    <property type="entry name" value="GTP_cyclohydro2"/>
    <property type="match status" value="1"/>
</dbReference>
<evidence type="ECO:0000313" key="21">
    <source>
        <dbReference type="EMBL" id="ANY68812.1"/>
    </source>
</evidence>
<comment type="similarity">
    <text evidence="19">In the C-terminal section; belongs to the GTP cyclohydrolase II family.</text>
</comment>
<evidence type="ECO:0000256" key="6">
    <source>
        <dbReference type="ARBA" id="ARBA00005520"/>
    </source>
</evidence>
<feature type="binding site" evidence="19">
    <location>
        <position position="152"/>
    </location>
    <ligand>
        <name>Mg(2+)</name>
        <dbReference type="ChEBI" id="CHEBI:18420"/>
        <label>2</label>
    </ligand>
</feature>
<dbReference type="FunFam" id="3.40.50.10990:FF:000001">
    <property type="entry name" value="Riboflavin biosynthesis protein RibBA"/>
    <property type="match status" value="1"/>
</dbReference>
<dbReference type="PANTHER" id="PTHR21327">
    <property type="entry name" value="GTP CYCLOHYDROLASE II-RELATED"/>
    <property type="match status" value="1"/>
</dbReference>
<evidence type="ECO:0000256" key="16">
    <source>
        <dbReference type="ARBA" id="ARBA00023268"/>
    </source>
</evidence>
<evidence type="ECO:0000256" key="18">
    <source>
        <dbReference type="ARBA" id="ARBA00049295"/>
    </source>
</evidence>
<dbReference type="SUPFAM" id="SSF142695">
    <property type="entry name" value="RibA-like"/>
    <property type="match status" value="1"/>
</dbReference>
<feature type="binding site" evidence="19">
    <location>
        <begin position="149"/>
        <end position="153"/>
    </location>
    <ligand>
        <name>D-ribulose 5-phosphate</name>
        <dbReference type="ChEBI" id="CHEBI:58121"/>
    </ligand>
</feature>
<evidence type="ECO:0000256" key="10">
    <source>
        <dbReference type="ARBA" id="ARBA00022801"/>
    </source>
</evidence>
<feature type="domain" description="GTP cyclohydrolase II" evidence="20">
    <location>
        <begin position="216"/>
        <end position="382"/>
    </location>
</feature>
<evidence type="ECO:0000259" key="20">
    <source>
        <dbReference type="Pfam" id="PF00925"/>
    </source>
</evidence>
<dbReference type="UniPathway" id="UPA00275">
    <property type="reaction ID" value="UER00399"/>
</dbReference>
<feature type="binding site" evidence="19">
    <location>
        <begin position="304"/>
        <end position="306"/>
    </location>
    <ligand>
        <name>GTP</name>
        <dbReference type="ChEBI" id="CHEBI:37565"/>
    </ligand>
</feature>
<feature type="binding site" evidence="19">
    <location>
        <position position="173"/>
    </location>
    <ligand>
        <name>D-ribulose 5-phosphate</name>
        <dbReference type="ChEBI" id="CHEBI:58121"/>
    </ligand>
</feature>
<comment type="catalytic activity">
    <reaction evidence="1 19">
        <text>D-ribulose 5-phosphate = (2S)-2-hydroxy-3-oxobutyl phosphate + formate + H(+)</text>
        <dbReference type="Rhea" id="RHEA:18457"/>
        <dbReference type="ChEBI" id="CHEBI:15378"/>
        <dbReference type="ChEBI" id="CHEBI:15740"/>
        <dbReference type="ChEBI" id="CHEBI:58121"/>
        <dbReference type="ChEBI" id="CHEBI:58830"/>
        <dbReference type="EC" id="4.1.99.12"/>
    </reaction>
</comment>
<evidence type="ECO:0000256" key="12">
    <source>
        <dbReference type="ARBA" id="ARBA00022842"/>
    </source>
</evidence>
<dbReference type="NCBIfam" id="NF001591">
    <property type="entry name" value="PRK00393.1"/>
    <property type="match status" value="1"/>
</dbReference>
<dbReference type="GO" id="GO:0005829">
    <property type="term" value="C:cytosol"/>
    <property type="evidence" value="ECO:0007669"/>
    <property type="project" value="TreeGrafter"/>
</dbReference>
<keyword evidence="8 19" id="KW-0479">Metal-binding</keyword>
<dbReference type="GO" id="GO:0003935">
    <property type="term" value="F:GTP cyclohydrolase II activity"/>
    <property type="evidence" value="ECO:0007669"/>
    <property type="project" value="UniProtKB-UniRule"/>
</dbReference>
<comment type="pathway">
    <text evidence="5 19">Cofactor biosynthesis; riboflavin biosynthesis; 2-hydroxy-3-oxobutyl phosphate from D-ribulose 5-phosphate: step 1/1.</text>
</comment>
<comment type="cofactor">
    <cofactor evidence="19">
        <name>Mg(2+)</name>
        <dbReference type="ChEBI" id="CHEBI:18420"/>
    </cofactor>
    <cofactor evidence="19">
        <name>Mn(2+)</name>
        <dbReference type="ChEBI" id="CHEBI:29035"/>
    </cofactor>
    <text evidence="19">Binds 2 divalent metal cations per subunit. Magnesium or manganese.</text>
</comment>
<dbReference type="Pfam" id="PF00926">
    <property type="entry name" value="DHBP_synthase"/>
    <property type="match status" value="1"/>
</dbReference>
<evidence type="ECO:0000256" key="1">
    <source>
        <dbReference type="ARBA" id="ARBA00000141"/>
    </source>
</evidence>
<dbReference type="NCBIfam" id="TIGR00506">
    <property type="entry name" value="ribB"/>
    <property type="match status" value="1"/>
</dbReference>
<evidence type="ECO:0000256" key="11">
    <source>
        <dbReference type="ARBA" id="ARBA00022833"/>
    </source>
</evidence>